<evidence type="ECO:0000313" key="3">
    <source>
        <dbReference type="Proteomes" id="UP000248044"/>
    </source>
</evidence>
<keyword evidence="1" id="KW-0472">Membrane</keyword>
<dbReference type="Proteomes" id="UP000248044">
    <property type="component" value="Chromosome"/>
</dbReference>
<feature type="transmembrane region" description="Helical" evidence="1">
    <location>
        <begin position="105"/>
        <end position="122"/>
    </location>
</feature>
<feature type="transmembrane region" description="Helical" evidence="1">
    <location>
        <begin position="60"/>
        <end position="84"/>
    </location>
</feature>
<feature type="transmembrane region" description="Helical" evidence="1">
    <location>
        <begin position="33"/>
        <end position="54"/>
    </location>
</feature>
<keyword evidence="3" id="KW-1185">Reference proteome</keyword>
<dbReference type="KEGG" id="abri:DFR85_14640"/>
<feature type="transmembrane region" description="Helical" evidence="1">
    <location>
        <begin position="164"/>
        <end position="193"/>
    </location>
</feature>
<dbReference type="EMBL" id="CP029289">
    <property type="protein sequence ID" value="AWR95639.1"/>
    <property type="molecule type" value="Genomic_DNA"/>
</dbReference>
<feature type="transmembrane region" description="Helical" evidence="1">
    <location>
        <begin position="6"/>
        <end position="26"/>
    </location>
</feature>
<sequence>MLIAGILILIISIMNFMIGYIVVWLTKFFGDNAHGFFLSIIYTDLTISVIYIILFSMLLLVTLIGGIIGIIGNFTYLILSLYYYSVYSSSILTNGIDFHLSFMESTLNLIAFIIIFIKILTINKLASIIGFVGVMLRIISDFMAYFFLVNVIHVSSSMMSFINTLLCVLIFGDILYGVGLILGINIANNVIFLSTGEAKLKFYSQVQGSVKNIMLNGIYQAVTFPSYIMLGINSMELKFPKVNVNENFVTVALDNGSSINIQLKSISNK</sequence>
<evidence type="ECO:0000256" key="1">
    <source>
        <dbReference type="SAM" id="Phobius"/>
    </source>
</evidence>
<keyword evidence="1" id="KW-1133">Transmembrane helix</keyword>
<keyword evidence="1" id="KW-0812">Transmembrane</keyword>
<protein>
    <submittedName>
        <fullName evidence="2">Uncharacterized protein</fullName>
    </submittedName>
</protein>
<accession>A0A2U9IHY4</accession>
<organism evidence="2 3">
    <name type="scientific">Acidianus brierleyi</name>
    <dbReference type="NCBI Taxonomy" id="41673"/>
    <lineage>
        <taxon>Archaea</taxon>
        <taxon>Thermoproteota</taxon>
        <taxon>Thermoprotei</taxon>
        <taxon>Sulfolobales</taxon>
        <taxon>Sulfolobaceae</taxon>
        <taxon>Acidianus</taxon>
    </lineage>
</organism>
<gene>
    <name evidence="2" type="ORF">DFR85_14640</name>
</gene>
<proteinExistence type="predicted"/>
<feature type="transmembrane region" description="Helical" evidence="1">
    <location>
        <begin position="128"/>
        <end position="152"/>
    </location>
</feature>
<evidence type="ECO:0000313" key="2">
    <source>
        <dbReference type="EMBL" id="AWR95639.1"/>
    </source>
</evidence>
<reference evidence="2 3" key="1">
    <citation type="submission" date="2018-05" db="EMBL/GenBank/DDBJ databases">
        <title>Complete Genome Sequences of Extremely Thermoacidophilic, Metal-Mobilizing Type-Strain Members of the Archaeal Family Sulfolobaceae: Acidianus brierleyi DSM-1651T, Acidianus sulfidivorans DSM-18786T, Metallosphaera hakonensis DSM-7519T, and Metallosphaera prunae DSM-10039T.</title>
        <authorList>
            <person name="Counts J.A."/>
            <person name="Kelly R.M."/>
        </authorList>
    </citation>
    <scope>NUCLEOTIDE SEQUENCE [LARGE SCALE GENOMIC DNA]</scope>
    <source>
        <strain evidence="2 3">DSM 1651</strain>
    </source>
</reference>
<dbReference type="AlphaFoldDB" id="A0A2U9IHY4"/>
<name>A0A2U9IHY4_9CREN</name>